<organism evidence="1 2">
    <name type="scientific">Leptospira alstonii serovar Sichuan str. 79601</name>
    <dbReference type="NCBI Taxonomy" id="1218565"/>
    <lineage>
        <taxon>Bacteria</taxon>
        <taxon>Pseudomonadati</taxon>
        <taxon>Spirochaetota</taxon>
        <taxon>Spirochaetia</taxon>
        <taxon>Leptospirales</taxon>
        <taxon>Leptospiraceae</taxon>
        <taxon>Leptospira</taxon>
    </lineage>
</organism>
<dbReference type="Proteomes" id="UP000011988">
    <property type="component" value="Unassembled WGS sequence"/>
</dbReference>
<dbReference type="EMBL" id="ANIK01000003">
    <property type="protein sequence ID" value="EMJ98165.1"/>
    <property type="molecule type" value="Genomic_DNA"/>
</dbReference>
<evidence type="ECO:0000313" key="2">
    <source>
        <dbReference type="Proteomes" id="UP000011988"/>
    </source>
</evidence>
<dbReference type="PATRIC" id="fig|1218565.3.peg.114"/>
<proteinExistence type="predicted"/>
<dbReference type="AlphaFoldDB" id="M6DI16"/>
<protein>
    <submittedName>
        <fullName evidence="1">Uncharacterized protein</fullName>
    </submittedName>
</protein>
<reference evidence="1 2" key="1">
    <citation type="submission" date="2013-01" db="EMBL/GenBank/DDBJ databases">
        <authorList>
            <person name="Harkins D.M."/>
            <person name="Durkin A.S."/>
            <person name="Brinkac L.M."/>
            <person name="Haft D.H."/>
            <person name="Selengut J.D."/>
            <person name="Sanka R."/>
            <person name="DePew J."/>
            <person name="Purushe J."/>
            <person name="Galloway R.L."/>
            <person name="Vinetz J.M."/>
            <person name="Sutton G.G."/>
            <person name="Nierman W.C."/>
            <person name="Fouts D.E."/>
        </authorList>
    </citation>
    <scope>NUCLEOTIDE SEQUENCE [LARGE SCALE GENOMIC DNA]</scope>
    <source>
        <strain evidence="1 2">79601</strain>
    </source>
</reference>
<comment type="caution">
    <text evidence="1">The sequence shown here is derived from an EMBL/GenBank/DDBJ whole genome shotgun (WGS) entry which is preliminary data.</text>
</comment>
<evidence type="ECO:0000313" key="1">
    <source>
        <dbReference type="EMBL" id="EMJ98165.1"/>
    </source>
</evidence>
<gene>
    <name evidence="1" type="ORF">LEP1GSC194_2426</name>
</gene>
<name>M6DI16_9LEPT</name>
<sequence length="88" mass="10285">MSTEIDRFPKLTLSKIFPPVRKLPISIFSKQDPFECTELKDRIVLRGVLTIFFILDTDQNLLRKEPSSATMTDHAENQYVRNEFRSLP</sequence>
<accession>M6DI16</accession>